<evidence type="ECO:0000313" key="1">
    <source>
        <dbReference type="EMBL" id="SVD23686.1"/>
    </source>
</evidence>
<protein>
    <submittedName>
        <fullName evidence="1">Uncharacterized protein</fullName>
    </submittedName>
</protein>
<dbReference type="EMBL" id="UINC01138004">
    <property type="protein sequence ID" value="SVD23686.1"/>
    <property type="molecule type" value="Genomic_DNA"/>
</dbReference>
<reference evidence="1" key="1">
    <citation type="submission" date="2018-05" db="EMBL/GenBank/DDBJ databases">
        <authorList>
            <person name="Lanie J.A."/>
            <person name="Ng W.-L."/>
            <person name="Kazmierczak K.M."/>
            <person name="Andrzejewski T.M."/>
            <person name="Davidsen T.M."/>
            <person name="Wayne K.J."/>
            <person name="Tettelin H."/>
            <person name="Glass J.I."/>
            <person name="Rusch D."/>
            <person name="Podicherti R."/>
            <person name="Tsui H.-C.T."/>
            <person name="Winkler M.E."/>
        </authorList>
    </citation>
    <scope>NUCLEOTIDE SEQUENCE</scope>
</reference>
<dbReference type="AlphaFoldDB" id="A0A382TNM2"/>
<proteinExistence type="predicted"/>
<organism evidence="1">
    <name type="scientific">marine metagenome</name>
    <dbReference type="NCBI Taxonomy" id="408172"/>
    <lineage>
        <taxon>unclassified sequences</taxon>
        <taxon>metagenomes</taxon>
        <taxon>ecological metagenomes</taxon>
    </lineage>
</organism>
<gene>
    <name evidence="1" type="ORF">METZ01_LOCUS376540</name>
</gene>
<sequence>MTGTCPNPNCLRGVLVGLYRGIEFRQVPAIALLVKS</sequence>
<name>A0A382TNM2_9ZZZZ</name>
<accession>A0A382TNM2</accession>